<comment type="caution">
    <text evidence="11">The sequence shown here is derived from an EMBL/GenBank/DDBJ whole genome shotgun (WGS) entry which is preliminary data.</text>
</comment>
<gene>
    <name evidence="11" type="ORF">HNP48_000682</name>
</gene>
<reference evidence="11 12" key="1">
    <citation type="submission" date="2020-08" db="EMBL/GenBank/DDBJ databases">
        <title>Functional genomics of gut bacteria from endangered species of beetles.</title>
        <authorList>
            <person name="Carlos-Shanley C."/>
        </authorList>
    </citation>
    <scope>NUCLEOTIDE SEQUENCE [LARGE SCALE GENOMIC DNA]</scope>
    <source>
        <strain evidence="11 12">S00198</strain>
    </source>
</reference>
<dbReference type="Gene3D" id="1.10.510.10">
    <property type="entry name" value="Transferase(Phosphotransferase) domain 1"/>
    <property type="match status" value="1"/>
</dbReference>
<dbReference type="InterPro" id="IPR011990">
    <property type="entry name" value="TPR-like_helical_dom_sf"/>
</dbReference>
<evidence type="ECO:0000256" key="5">
    <source>
        <dbReference type="ARBA" id="ARBA00022777"/>
    </source>
</evidence>
<protein>
    <recommendedName>
        <fullName evidence="1">non-specific serine/threonine protein kinase</fullName>
        <ecNumber evidence="1">2.7.11.1</ecNumber>
    </recommendedName>
</protein>
<dbReference type="SMART" id="SM01080">
    <property type="entry name" value="CHASE2"/>
    <property type="match status" value="1"/>
</dbReference>
<dbReference type="PROSITE" id="PS00108">
    <property type="entry name" value="PROTEIN_KINASE_ST"/>
    <property type="match status" value="1"/>
</dbReference>
<dbReference type="InterPro" id="IPR008271">
    <property type="entry name" value="Ser/Thr_kinase_AS"/>
</dbReference>
<evidence type="ECO:0000256" key="9">
    <source>
        <dbReference type="SAM" id="Phobius"/>
    </source>
</evidence>
<keyword evidence="3 11" id="KW-0808">Transferase</keyword>
<evidence type="ECO:0000256" key="6">
    <source>
        <dbReference type="ARBA" id="ARBA00022840"/>
    </source>
</evidence>
<evidence type="ECO:0000256" key="3">
    <source>
        <dbReference type="ARBA" id="ARBA00022679"/>
    </source>
</evidence>
<keyword evidence="2" id="KW-0723">Serine/threonine-protein kinase</keyword>
<dbReference type="SUPFAM" id="SSF48452">
    <property type="entry name" value="TPR-like"/>
    <property type="match status" value="1"/>
</dbReference>
<dbReference type="AlphaFoldDB" id="A0A7X0P9W8"/>
<evidence type="ECO:0000256" key="8">
    <source>
        <dbReference type="SAM" id="MobiDB-lite"/>
    </source>
</evidence>
<dbReference type="FunFam" id="1.10.510.10:FF:000021">
    <property type="entry name" value="Serine/threonine protein kinase"/>
    <property type="match status" value="1"/>
</dbReference>
<keyword evidence="9" id="KW-0472">Membrane</keyword>
<evidence type="ECO:0000256" key="7">
    <source>
        <dbReference type="PROSITE-ProRule" id="PRU10141"/>
    </source>
</evidence>
<dbReference type="Gene3D" id="3.30.200.20">
    <property type="entry name" value="Phosphorylase Kinase, domain 1"/>
    <property type="match status" value="1"/>
</dbReference>
<keyword evidence="5 11" id="KW-0418">Kinase</keyword>
<keyword evidence="9" id="KW-0812">Transmembrane</keyword>
<feature type="transmembrane region" description="Helical" evidence="9">
    <location>
        <begin position="356"/>
        <end position="374"/>
    </location>
</feature>
<feature type="region of interest" description="Disordered" evidence="8">
    <location>
        <begin position="522"/>
        <end position="555"/>
    </location>
</feature>
<dbReference type="Gene3D" id="1.25.40.10">
    <property type="entry name" value="Tetratricopeptide repeat domain"/>
    <property type="match status" value="1"/>
</dbReference>
<feature type="binding site" evidence="7">
    <location>
        <position position="597"/>
    </location>
    <ligand>
        <name>ATP</name>
        <dbReference type="ChEBI" id="CHEBI:30616"/>
    </ligand>
</feature>
<keyword evidence="6 7" id="KW-0067">ATP-binding</keyword>
<dbReference type="PROSITE" id="PS00107">
    <property type="entry name" value="PROTEIN_KINASE_ATP"/>
    <property type="match status" value="1"/>
</dbReference>
<keyword evidence="9" id="KW-1133">Transmembrane helix</keyword>
<accession>A0A7X0P9W8</accession>
<dbReference type="SMART" id="SM00220">
    <property type="entry name" value="S_TKc"/>
    <property type="match status" value="1"/>
</dbReference>
<dbReference type="InterPro" id="IPR017441">
    <property type="entry name" value="Protein_kinase_ATP_BS"/>
</dbReference>
<dbReference type="InterPro" id="IPR007890">
    <property type="entry name" value="CHASE2"/>
</dbReference>
<keyword evidence="12" id="KW-1185">Reference proteome</keyword>
<dbReference type="GO" id="GO:0005524">
    <property type="term" value="F:ATP binding"/>
    <property type="evidence" value="ECO:0007669"/>
    <property type="project" value="UniProtKB-UniRule"/>
</dbReference>
<dbReference type="InterPro" id="IPR011009">
    <property type="entry name" value="Kinase-like_dom_sf"/>
</dbReference>
<dbReference type="CDD" id="cd14014">
    <property type="entry name" value="STKc_PknB_like"/>
    <property type="match status" value="1"/>
</dbReference>
<feature type="compositionally biased region" description="Pro residues" evidence="8">
    <location>
        <begin position="535"/>
        <end position="545"/>
    </location>
</feature>
<feature type="domain" description="Protein kinase" evidence="10">
    <location>
        <begin position="568"/>
        <end position="832"/>
    </location>
</feature>
<evidence type="ECO:0000259" key="10">
    <source>
        <dbReference type="PROSITE" id="PS50011"/>
    </source>
</evidence>
<evidence type="ECO:0000313" key="11">
    <source>
        <dbReference type="EMBL" id="MBB6558018.1"/>
    </source>
</evidence>
<feature type="transmembrane region" description="Helical" evidence="9">
    <location>
        <begin position="407"/>
        <end position="429"/>
    </location>
</feature>
<dbReference type="Proteomes" id="UP000575083">
    <property type="component" value="Unassembled WGS sequence"/>
</dbReference>
<dbReference type="PANTHER" id="PTHR43289:SF6">
    <property type="entry name" value="SERINE_THREONINE-PROTEIN KINASE NEKL-3"/>
    <property type="match status" value="1"/>
</dbReference>
<dbReference type="GO" id="GO:0004674">
    <property type="term" value="F:protein serine/threonine kinase activity"/>
    <property type="evidence" value="ECO:0007669"/>
    <property type="project" value="UniProtKB-KW"/>
</dbReference>
<evidence type="ECO:0000313" key="12">
    <source>
        <dbReference type="Proteomes" id="UP000575083"/>
    </source>
</evidence>
<keyword evidence="4 7" id="KW-0547">Nucleotide-binding</keyword>
<dbReference type="PROSITE" id="PS50011">
    <property type="entry name" value="PROTEIN_KINASE_DOM"/>
    <property type="match status" value="1"/>
</dbReference>
<feature type="transmembrane region" description="Helical" evidence="9">
    <location>
        <begin position="12"/>
        <end position="37"/>
    </location>
</feature>
<organism evidence="11 12">
    <name type="scientific">Acidovorax soli</name>
    <dbReference type="NCBI Taxonomy" id="592050"/>
    <lineage>
        <taxon>Bacteria</taxon>
        <taxon>Pseudomonadati</taxon>
        <taxon>Pseudomonadota</taxon>
        <taxon>Betaproteobacteria</taxon>
        <taxon>Burkholderiales</taxon>
        <taxon>Comamonadaceae</taxon>
        <taxon>Acidovorax</taxon>
    </lineage>
</organism>
<evidence type="ECO:0000256" key="1">
    <source>
        <dbReference type="ARBA" id="ARBA00012513"/>
    </source>
</evidence>
<dbReference type="Pfam" id="PF00069">
    <property type="entry name" value="Pkinase"/>
    <property type="match status" value="1"/>
</dbReference>
<dbReference type="InterPro" id="IPR000719">
    <property type="entry name" value="Prot_kinase_dom"/>
</dbReference>
<proteinExistence type="predicted"/>
<dbReference type="PANTHER" id="PTHR43289">
    <property type="entry name" value="MITOGEN-ACTIVATED PROTEIN KINASE KINASE KINASE 20-RELATED"/>
    <property type="match status" value="1"/>
</dbReference>
<evidence type="ECO:0000256" key="4">
    <source>
        <dbReference type="ARBA" id="ARBA00022741"/>
    </source>
</evidence>
<dbReference type="EC" id="2.7.11.1" evidence="1"/>
<name>A0A7X0P9W8_9BURK</name>
<evidence type="ECO:0000256" key="2">
    <source>
        <dbReference type="ARBA" id="ARBA00022527"/>
    </source>
</evidence>
<dbReference type="EMBL" id="JACHLK010000001">
    <property type="protein sequence ID" value="MBB6558018.1"/>
    <property type="molecule type" value="Genomic_DNA"/>
</dbReference>
<dbReference type="RefSeq" id="WP_184855420.1">
    <property type="nucleotide sequence ID" value="NZ_JACHLK010000001.1"/>
</dbReference>
<dbReference type="Pfam" id="PF05226">
    <property type="entry name" value="CHASE2"/>
    <property type="match status" value="1"/>
</dbReference>
<dbReference type="SUPFAM" id="SSF56112">
    <property type="entry name" value="Protein kinase-like (PK-like)"/>
    <property type="match status" value="1"/>
</dbReference>
<feature type="transmembrane region" description="Helical" evidence="9">
    <location>
        <begin position="381"/>
        <end position="401"/>
    </location>
</feature>
<sequence length="884" mass="93349">MGRTRSAQQLVWWRTDGFVCALVAAIVVALASTLGWVHRLDLAMYDAAVGSASAEPAADLVVVGVDDRSLKALGPWPWPPEVHARLVDQLASAGARAIVYTMPLPETPARPLPTPAAALPGEPAGAGAAPAAEVAAPTGDARLALSLQRAGNVVLVSQYAAAGPATPLPSHVRRSVLADPGEHAVPAGTGRHPPATLGAAASAIGHLQLTPDADGVLRQMPLLLAHDHAAVPSVALLAALRSLQLGATDLRLQASAPWLRLGSLGIATDSTTLLRPLFHAPEGGQPAFARMSFAQALAPAAGAPGFQGKTVLVGFTSATQATPLATPGGQSLYPVEVLAQMVSAIRHGHAVAVPDWALPVAWLAMAAALLYLALALPQVSALAGLAVSVALLLALAGAQWLALEHALLSFSLLGAALVVAVGQATMLALKLRPDGGSSRARSTEAAESQRMLGLALHGQGKLEQAFERFRRLPVTEALKDNLYHLAQDFERKRNYAMAKQVYERILRHDRQYKDAKLRYRKARARAKSASGQPDTTPPSSAPVPMPSVSAKPRLPGDATIGLPMLGRYEISKEIGKGSMGVVYQGRDPKIGRTVAIKTLALGQEFEGDGLIDARARFFREAETAGRLQHPYIVTIFDSGEEHDLAYISMEYLKGSDLSPFCKEGNLLPVPLALSVAARVAEALDYAHANQVVHRDIKPANIMFDTATDAVKVTDFGIARLTDSNKTRTGLVLGTPSFMSPEQLAGKKVDGRTDLYSLGVTLFQMLTGSLPLRGASMPELMHKIASVPAPDVRTLRPELPAEVAAVVALSMMKRPEARYQTGRQFAAEIRGALAVLAGTESATNPRTVVYDAARKATGRDMADFQETVMEYPAQQDPSLPPSSAR</sequence>